<evidence type="ECO:0000313" key="11">
    <source>
        <dbReference type="EMBL" id="GFM34654.1"/>
    </source>
</evidence>
<evidence type="ECO:0000256" key="6">
    <source>
        <dbReference type="RuleBase" id="RU003983"/>
    </source>
</evidence>
<dbReference type="GO" id="GO:0051603">
    <property type="term" value="P:proteolysis involved in protein catabolic process"/>
    <property type="evidence" value="ECO:0007669"/>
    <property type="project" value="TreeGrafter"/>
</dbReference>
<dbReference type="Proteomes" id="UP000503840">
    <property type="component" value="Unassembled WGS sequence"/>
</dbReference>
<feature type="domain" description="Peptidase M48" evidence="9">
    <location>
        <begin position="195"/>
        <end position="369"/>
    </location>
</feature>
<feature type="transmembrane region" description="Helical" evidence="8">
    <location>
        <begin position="124"/>
        <end position="142"/>
    </location>
</feature>
<dbReference type="GO" id="GO:0016020">
    <property type="term" value="C:membrane"/>
    <property type="evidence" value="ECO:0007669"/>
    <property type="project" value="TreeGrafter"/>
</dbReference>
<proteinExistence type="inferred from homology"/>
<keyword evidence="8" id="KW-0472">Membrane</keyword>
<keyword evidence="12" id="KW-1185">Reference proteome</keyword>
<dbReference type="PANTHER" id="PTHR22726:SF1">
    <property type="entry name" value="METALLOENDOPEPTIDASE OMA1, MITOCHONDRIAL"/>
    <property type="match status" value="1"/>
</dbReference>
<name>A0A7J0BNP4_9BACT</name>
<dbReference type="EMBL" id="BLVO01000016">
    <property type="protein sequence ID" value="GFM34654.1"/>
    <property type="molecule type" value="Genomic_DNA"/>
</dbReference>
<protein>
    <submittedName>
        <fullName evidence="11">Metalloendopeptidase</fullName>
    </submittedName>
</protein>
<comment type="cofactor">
    <cofactor evidence="6">
        <name>Zn(2+)</name>
        <dbReference type="ChEBI" id="CHEBI:29105"/>
    </cofactor>
    <text evidence="6">Binds 1 zinc ion per subunit.</text>
</comment>
<comment type="caution">
    <text evidence="11">The sequence shown here is derived from an EMBL/GenBank/DDBJ whole genome shotgun (WGS) entry which is preliminary data.</text>
</comment>
<keyword evidence="1 6" id="KW-0645">Protease</keyword>
<keyword evidence="4 6" id="KW-0862">Zinc</keyword>
<dbReference type="AlphaFoldDB" id="A0A7J0BNP4"/>
<dbReference type="RefSeq" id="WP_174406326.1">
    <property type="nucleotide sequence ID" value="NZ_BLVO01000016.1"/>
</dbReference>
<evidence type="ECO:0000259" key="10">
    <source>
        <dbReference type="Pfam" id="PF23368"/>
    </source>
</evidence>
<evidence type="ECO:0000256" key="5">
    <source>
        <dbReference type="ARBA" id="ARBA00023049"/>
    </source>
</evidence>
<keyword evidence="8" id="KW-1133">Transmembrane helix</keyword>
<feature type="region of interest" description="Disordered" evidence="7">
    <location>
        <begin position="1"/>
        <end position="31"/>
    </location>
</feature>
<dbReference type="InterPro" id="IPR055518">
    <property type="entry name" value="DUF7092"/>
</dbReference>
<comment type="similarity">
    <text evidence="6">Belongs to the peptidase M48 family.</text>
</comment>
<dbReference type="GO" id="GO:0004222">
    <property type="term" value="F:metalloendopeptidase activity"/>
    <property type="evidence" value="ECO:0007669"/>
    <property type="project" value="InterPro"/>
</dbReference>
<dbReference type="InterPro" id="IPR001915">
    <property type="entry name" value="Peptidase_M48"/>
</dbReference>
<dbReference type="Pfam" id="PF23368">
    <property type="entry name" value="DUF7092"/>
    <property type="match status" value="1"/>
</dbReference>
<evidence type="ECO:0000256" key="4">
    <source>
        <dbReference type="ARBA" id="ARBA00022833"/>
    </source>
</evidence>
<evidence type="ECO:0000259" key="9">
    <source>
        <dbReference type="Pfam" id="PF01435"/>
    </source>
</evidence>
<keyword evidence="8" id="KW-0812">Transmembrane</keyword>
<dbReference type="Gene3D" id="3.30.2010.10">
    <property type="entry name" value="Metalloproteases ('zincins'), catalytic domain"/>
    <property type="match status" value="1"/>
</dbReference>
<accession>A0A7J0BNP4</accession>
<sequence length="397" mass="42634">MTQPDPSSRPHIPAASTESPEQGKPAGFRYYDGHSAQPHAVDIRPAGSHLQIVSPAGAFMASWSLDSIVLPDFMNPPYSLIHLQKGGQDTGERLTVMDGAAHERLAPLLLGVRINARRTSLNKWLRVCAAVWLLGLLLWWGFPYATDAVVSLVPVDAEIALGEDVRDQVGAMLARKNAGKVLHCGNPAGMAALDALTERLSLVDESPYPMSVSVINSGIVNAFAAPGGAILVTSGLLEETESPEELAGILAHEMGHVRERHGLRSMAGVYGLQVLGLLFSGNSKGVFGDTAQGLALYMTTSSWSRDFERAADAHAFTLLRKAGLNTQGLSTFFERLEKDAEKDKNLFPALAMLSSHPATAARIAMLREMEQAAGKPEYALVSVMSAEDWKAVQNICQ</sequence>
<evidence type="ECO:0000256" key="2">
    <source>
        <dbReference type="ARBA" id="ARBA00022723"/>
    </source>
</evidence>
<keyword evidence="5 6" id="KW-0482">Metalloprotease</keyword>
<evidence type="ECO:0000256" key="7">
    <source>
        <dbReference type="SAM" id="MobiDB-lite"/>
    </source>
</evidence>
<evidence type="ECO:0000313" key="12">
    <source>
        <dbReference type="Proteomes" id="UP000503840"/>
    </source>
</evidence>
<feature type="domain" description="DUF7092" evidence="10">
    <location>
        <begin position="29"/>
        <end position="106"/>
    </location>
</feature>
<reference evidence="11 12" key="1">
    <citation type="submission" date="2020-05" db="EMBL/GenBank/DDBJ databases">
        <title>Draft genome sequence of Desulfovibrio sp. strain HN2T.</title>
        <authorList>
            <person name="Ueno A."/>
            <person name="Tamazawa S."/>
            <person name="Tamamura S."/>
            <person name="Murakami T."/>
            <person name="Kiyama T."/>
            <person name="Inomata H."/>
            <person name="Amano Y."/>
            <person name="Miyakawa K."/>
            <person name="Tamaki H."/>
            <person name="Naganuma T."/>
            <person name="Kaneko K."/>
        </authorList>
    </citation>
    <scope>NUCLEOTIDE SEQUENCE [LARGE SCALE GENOMIC DNA]</scope>
    <source>
        <strain evidence="11 12">HN2</strain>
    </source>
</reference>
<evidence type="ECO:0000256" key="8">
    <source>
        <dbReference type="SAM" id="Phobius"/>
    </source>
</evidence>
<dbReference type="InterPro" id="IPR051156">
    <property type="entry name" value="Mito/Outer_Membr_Metalloprot"/>
</dbReference>
<keyword evidence="2" id="KW-0479">Metal-binding</keyword>
<dbReference type="PANTHER" id="PTHR22726">
    <property type="entry name" value="METALLOENDOPEPTIDASE OMA1"/>
    <property type="match status" value="1"/>
</dbReference>
<gene>
    <name evidence="11" type="ORF">DSM101010T_30190</name>
</gene>
<dbReference type="Pfam" id="PF01435">
    <property type="entry name" value="Peptidase_M48"/>
    <property type="match status" value="1"/>
</dbReference>
<keyword evidence="3 6" id="KW-0378">Hydrolase</keyword>
<evidence type="ECO:0000256" key="3">
    <source>
        <dbReference type="ARBA" id="ARBA00022801"/>
    </source>
</evidence>
<dbReference type="CDD" id="cd07332">
    <property type="entry name" value="M48C_Oma1_like"/>
    <property type="match status" value="1"/>
</dbReference>
<dbReference type="GO" id="GO:0046872">
    <property type="term" value="F:metal ion binding"/>
    <property type="evidence" value="ECO:0007669"/>
    <property type="project" value="UniProtKB-KW"/>
</dbReference>
<organism evidence="11 12">
    <name type="scientific">Desulfovibrio subterraneus</name>
    <dbReference type="NCBI Taxonomy" id="2718620"/>
    <lineage>
        <taxon>Bacteria</taxon>
        <taxon>Pseudomonadati</taxon>
        <taxon>Thermodesulfobacteriota</taxon>
        <taxon>Desulfovibrionia</taxon>
        <taxon>Desulfovibrionales</taxon>
        <taxon>Desulfovibrionaceae</taxon>
        <taxon>Desulfovibrio</taxon>
    </lineage>
</organism>
<evidence type="ECO:0000256" key="1">
    <source>
        <dbReference type="ARBA" id="ARBA00022670"/>
    </source>
</evidence>